<evidence type="ECO:0000313" key="3">
    <source>
        <dbReference type="EMBL" id="CAF3830549.1"/>
    </source>
</evidence>
<feature type="region of interest" description="Disordered" evidence="1">
    <location>
        <begin position="22"/>
        <end position="49"/>
    </location>
</feature>
<dbReference type="EMBL" id="CAJOBF010000524">
    <property type="protein sequence ID" value="CAF3830549.1"/>
    <property type="molecule type" value="Genomic_DNA"/>
</dbReference>
<dbReference type="Proteomes" id="UP000663842">
    <property type="component" value="Unassembled WGS sequence"/>
</dbReference>
<evidence type="ECO:0000313" key="4">
    <source>
        <dbReference type="Proteomes" id="UP000663887"/>
    </source>
</evidence>
<evidence type="ECO:0000256" key="1">
    <source>
        <dbReference type="SAM" id="MobiDB-lite"/>
    </source>
</evidence>
<accession>A0A817AQ10</accession>
<name>A0A817AQ10_9BILA</name>
<evidence type="ECO:0000313" key="2">
    <source>
        <dbReference type="EMBL" id="CAF2260253.1"/>
    </source>
</evidence>
<proteinExistence type="predicted"/>
<sequence>MLPQRLNSMDVLSKNTSYGVNQSSMKRLVSTPPPLNDISNDSSSTSSSHLCETQQQQIKWLPIPIKQDVTRLCEKRPATIMDSVLQSIVPIFSQFNNTNEFYPLLANLPIRNLSDEEKRRRKSNRFHSKEIHIPFFNENETIQPVRQLLDTYALKWNLNKTILVLNLNRLFSLLHRLTLKDFIFEHEKNSYQWTMEDWFIVLEFYLQMDASCFFMKTCSFRQAIPRSNIEGLFSFDPPEANYGMRQCRDIACLVCYERFDLTYRFEPTIQFSDRQCHRFVNNYQVYLNCDVTCATSNIIYALTCPCHQYDFIGRCIKPFRDRMWQYRLIGSRLMSHFLLGSIVTKRLEVDRVPTLFNILSPTHSKLYQHSTTCPIAIGVYLKCQPDYWCLVPMTKEQAMIDDANITSTEKNRWYEYQVLTARETETTTLSEYIRPMTLIRWCADHLPQPPTNYQFSFRQKIEQYTFFRDRIDRITTPFLDLYNGAIVIAVPETSSEAVRHLIQALLVAYAKPKLVVTTTTTDDTSNDDIWCRSLIHPRLL</sequence>
<dbReference type="Proteomes" id="UP000663887">
    <property type="component" value="Unassembled WGS sequence"/>
</dbReference>
<organism evidence="2 4">
    <name type="scientific">Rotaria magnacalcarata</name>
    <dbReference type="NCBI Taxonomy" id="392030"/>
    <lineage>
        <taxon>Eukaryota</taxon>
        <taxon>Metazoa</taxon>
        <taxon>Spiralia</taxon>
        <taxon>Gnathifera</taxon>
        <taxon>Rotifera</taxon>
        <taxon>Eurotatoria</taxon>
        <taxon>Bdelloidea</taxon>
        <taxon>Philodinida</taxon>
        <taxon>Philodinidae</taxon>
        <taxon>Rotaria</taxon>
    </lineage>
</organism>
<comment type="caution">
    <text evidence="2">The sequence shown here is derived from an EMBL/GenBank/DDBJ whole genome shotgun (WGS) entry which is preliminary data.</text>
</comment>
<dbReference type="AlphaFoldDB" id="A0A817AQ10"/>
<reference evidence="2" key="1">
    <citation type="submission" date="2021-02" db="EMBL/GenBank/DDBJ databases">
        <authorList>
            <person name="Nowell W R."/>
        </authorList>
    </citation>
    <scope>NUCLEOTIDE SEQUENCE</scope>
</reference>
<gene>
    <name evidence="3" type="ORF">UXM345_LOCUS6571</name>
    <name evidence="2" type="ORF">XDN619_LOCUS36061</name>
</gene>
<protein>
    <submittedName>
        <fullName evidence="2">Uncharacterized protein</fullName>
    </submittedName>
</protein>
<dbReference type="EMBL" id="CAJNRG010018593">
    <property type="protein sequence ID" value="CAF2260253.1"/>
    <property type="molecule type" value="Genomic_DNA"/>
</dbReference>
<feature type="compositionally biased region" description="Low complexity" evidence="1">
    <location>
        <begin position="39"/>
        <end position="48"/>
    </location>
</feature>